<dbReference type="AlphaFoldDB" id="A0A167P364"/>
<protein>
    <submittedName>
        <fullName evidence="3">Uncharacterized protein</fullName>
    </submittedName>
</protein>
<evidence type="ECO:0000256" key="2">
    <source>
        <dbReference type="SAM" id="SignalP"/>
    </source>
</evidence>
<proteinExistence type="predicted"/>
<feature type="compositionally biased region" description="Basic and acidic residues" evidence="1">
    <location>
        <begin position="303"/>
        <end position="323"/>
    </location>
</feature>
<dbReference type="OrthoDB" id="4359806at2759"/>
<keyword evidence="2" id="KW-0732">Signal</keyword>
<feature type="chain" id="PRO_5007890965" evidence="2">
    <location>
        <begin position="23"/>
        <end position="323"/>
    </location>
</feature>
<keyword evidence="4" id="KW-1185">Reference proteome</keyword>
<evidence type="ECO:0000256" key="1">
    <source>
        <dbReference type="SAM" id="MobiDB-lite"/>
    </source>
</evidence>
<organism evidence="3 4">
    <name type="scientific">Niveomyces insectorum RCEF 264</name>
    <dbReference type="NCBI Taxonomy" id="1081102"/>
    <lineage>
        <taxon>Eukaryota</taxon>
        <taxon>Fungi</taxon>
        <taxon>Dikarya</taxon>
        <taxon>Ascomycota</taxon>
        <taxon>Pezizomycotina</taxon>
        <taxon>Sordariomycetes</taxon>
        <taxon>Hypocreomycetidae</taxon>
        <taxon>Hypocreales</taxon>
        <taxon>Cordycipitaceae</taxon>
        <taxon>Niveomyces</taxon>
    </lineage>
</organism>
<feature type="region of interest" description="Disordered" evidence="1">
    <location>
        <begin position="297"/>
        <end position="323"/>
    </location>
</feature>
<feature type="signal peptide" evidence="2">
    <location>
        <begin position="1"/>
        <end position="22"/>
    </location>
</feature>
<evidence type="ECO:0000313" key="3">
    <source>
        <dbReference type="EMBL" id="OAA56237.1"/>
    </source>
</evidence>
<gene>
    <name evidence="3" type="ORF">SPI_07848</name>
</gene>
<reference evidence="3 4" key="1">
    <citation type="journal article" date="2016" name="Genome Biol. Evol.">
        <title>Divergent and convergent evolution of fungal pathogenicity.</title>
        <authorList>
            <person name="Shang Y."/>
            <person name="Xiao G."/>
            <person name="Zheng P."/>
            <person name="Cen K."/>
            <person name="Zhan S."/>
            <person name="Wang C."/>
        </authorList>
    </citation>
    <scope>NUCLEOTIDE SEQUENCE [LARGE SCALE GENOMIC DNA]</scope>
    <source>
        <strain evidence="3 4">RCEF 264</strain>
    </source>
</reference>
<accession>A0A167P364</accession>
<evidence type="ECO:0000313" key="4">
    <source>
        <dbReference type="Proteomes" id="UP000076874"/>
    </source>
</evidence>
<comment type="caution">
    <text evidence="3">The sequence shown here is derived from an EMBL/GenBank/DDBJ whole genome shotgun (WGS) entry which is preliminary data.</text>
</comment>
<sequence>MKSIAAGALLLLLQHAASPVAAYEKGGKTFINWDAHEYPIVPHWNWHRPFPDNGDPPMGFETKCNVHKKFHAKNYKLGDLRRGEEHELYPFSDAIEKDIAGRQYPGSWDGVDHGGLQRDILMMNWRDLPVHVRQWIETNEMRKPDTADVPAASGGTNRRPWRFMVFQKKPRKVAVTATETAPLRAEPTEGVSPSEWALPKVADRDKVVFFAPGQLYPILPLWNAKGGKCEDSFSDLKRYQKQAADDTVVAWLYEHSKPDRDHGKNDIYFKIRAEHVLETEHGRDQRKLWEVLLRNSRRSERKRTREERMAGRESLDVPERDEL</sequence>
<name>A0A167P364_9HYPO</name>
<dbReference type="EMBL" id="AZHD01000017">
    <property type="protein sequence ID" value="OAA56237.1"/>
    <property type="molecule type" value="Genomic_DNA"/>
</dbReference>
<dbReference type="Proteomes" id="UP000076874">
    <property type="component" value="Unassembled WGS sequence"/>
</dbReference>